<keyword evidence="6 11" id="KW-0798">TonB box</keyword>
<dbReference type="Gene3D" id="2.170.130.10">
    <property type="entry name" value="TonB-dependent receptor, plug domain"/>
    <property type="match status" value="1"/>
</dbReference>
<feature type="domain" description="TonB-dependent receptor-like beta-barrel" evidence="12">
    <location>
        <begin position="276"/>
        <end position="705"/>
    </location>
</feature>
<comment type="subcellular location">
    <subcellularLocation>
        <location evidence="1 10">Cell outer membrane</location>
        <topology evidence="1 10">Multi-pass membrane protein</topology>
    </subcellularLocation>
</comment>
<evidence type="ECO:0000259" key="13">
    <source>
        <dbReference type="Pfam" id="PF07715"/>
    </source>
</evidence>
<dbReference type="InterPro" id="IPR037066">
    <property type="entry name" value="Plug_dom_sf"/>
</dbReference>
<dbReference type="PANTHER" id="PTHR30069:SF29">
    <property type="entry name" value="HEMOGLOBIN AND HEMOGLOBIN-HAPTOGLOBIN-BINDING PROTEIN 1-RELATED"/>
    <property type="match status" value="1"/>
</dbReference>
<evidence type="ECO:0000256" key="11">
    <source>
        <dbReference type="RuleBase" id="RU003357"/>
    </source>
</evidence>
<evidence type="ECO:0000256" key="8">
    <source>
        <dbReference type="ARBA" id="ARBA00023170"/>
    </source>
</evidence>
<organism evidence="14 15">
    <name type="scientific">Flavobacterium ponti</name>
    <dbReference type="NCBI Taxonomy" id="665133"/>
    <lineage>
        <taxon>Bacteria</taxon>
        <taxon>Pseudomonadati</taxon>
        <taxon>Bacteroidota</taxon>
        <taxon>Flavobacteriia</taxon>
        <taxon>Flavobacteriales</taxon>
        <taxon>Flavobacteriaceae</taxon>
        <taxon>Flavobacterium</taxon>
    </lineage>
</organism>
<evidence type="ECO:0000256" key="4">
    <source>
        <dbReference type="ARBA" id="ARBA00022692"/>
    </source>
</evidence>
<dbReference type="PROSITE" id="PS52016">
    <property type="entry name" value="TONB_DEPENDENT_REC_3"/>
    <property type="match status" value="1"/>
</dbReference>
<keyword evidence="3 10" id="KW-1134">Transmembrane beta strand</keyword>
<dbReference type="Proteomes" id="UP001595885">
    <property type="component" value="Unassembled WGS sequence"/>
</dbReference>
<comment type="similarity">
    <text evidence="10 11">Belongs to the TonB-dependent receptor family.</text>
</comment>
<keyword evidence="4 10" id="KW-0812">Transmembrane</keyword>
<keyword evidence="2 10" id="KW-0813">Transport</keyword>
<evidence type="ECO:0000256" key="1">
    <source>
        <dbReference type="ARBA" id="ARBA00004571"/>
    </source>
</evidence>
<dbReference type="InterPro" id="IPR039426">
    <property type="entry name" value="TonB-dep_rcpt-like"/>
</dbReference>
<dbReference type="Pfam" id="PF07715">
    <property type="entry name" value="Plug"/>
    <property type="match status" value="1"/>
</dbReference>
<evidence type="ECO:0000313" key="15">
    <source>
        <dbReference type="Proteomes" id="UP001595885"/>
    </source>
</evidence>
<proteinExistence type="inferred from homology"/>
<comment type="caution">
    <text evidence="14">The sequence shown here is derived from an EMBL/GenBank/DDBJ whole genome shotgun (WGS) entry which is preliminary data.</text>
</comment>
<keyword evidence="9 10" id="KW-0998">Cell outer membrane</keyword>
<keyword evidence="15" id="KW-1185">Reference proteome</keyword>
<dbReference type="InterPro" id="IPR012910">
    <property type="entry name" value="Plug_dom"/>
</dbReference>
<evidence type="ECO:0000256" key="9">
    <source>
        <dbReference type="ARBA" id="ARBA00023237"/>
    </source>
</evidence>
<reference evidence="15" key="1">
    <citation type="journal article" date="2019" name="Int. J. Syst. Evol. Microbiol.">
        <title>The Global Catalogue of Microorganisms (GCM) 10K type strain sequencing project: providing services to taxonomists for standard genome sequencing and annotation.</title>
        <authorList>
            <consortium name="The Broad Institute Genomics Platform"/>
            <consortium name="The Broad Institute Genome Sequencing Center for Infectious Disease"/>
            <person name="Wu L."/>
            <person name="Ma J."/>
        </authorList>
    </citation>
    <scope>NUCLEOTIDE SEQUENCE [LARGE SCALE GENOMIC DNA]</scope>
    <source>
        <strain evidence="15">CCUG 50349</strain>
    </source>
</reference>
<sequence length="732" mass="83268">MRILFFFAFLFIGTISFSQTKKDTTNVNHLEEVVLSSIRVPKNKEVLPTQIETINLKQIEFQNFQNTADLLSNSGTLAVQKSQQGGGSPTIRGFEASRVLLLVDGIRMNNLIFRSGHLQNVITVDENLLENVDVFYGPTSTLFGSDALGGTINMTTKRAKILSEKTPIISGTVSTRYSSVNEEKSGHFDFNYAKENWASLTSFSYNDFGDLRMGEKKNHNGDFFGERPFYVETINETDVLVENSDKYTQKQSGFKQYNFMQKFAYKSQKGFEHDLNFQFSNSTDIPRYDRLTDASTSGLKNAEWFYGPQKRLLAIYSLTKQKVFLNSDLKVDFAYQNIEESRHNRRFGNYNLQNRTEKVNMYSISVDLHKEFSKSDLFYGVESYLENLNSSAFSNNINTGEIKKIDTRYPNGKNNMLRNDLYVSYNSKFSKKNNFNIGARAGYTILNSTISDDSFFPLPFNDINQKNFTYSGTVGLVHKPSKNIDLKTNISTGFRVPNIDDLAKIFESGGGFVIVPNADLKPEKTITTDLGMVIKSNNKRFQIENTYYFTRFIDAIVTDDYLYNNQSTIIYNGSESQVLANQNKGRAFVTGFSTNIKGYLVSSLQYLANFNYTLGRITSEENRTPLDHIPPYYGKLGLNYTKKWGTIEAYVLYNGKKPIEDYFLNGEDNEQYAPKGGMPAWETYNLKTAFTILPKATLFVGIENILDTQYRVFASGINAPGRNIYGGLKYDF</sequence>
<dbReference type="InterPro" id="IPR000531">
    <property type="entry name" value="Beta-barrel_TonB"/>
</dbReference>
<dbReference type="SUPFAM" id="SSF56935">
    <property type="entry name" value="Porins"/>
    <property type="match status" value="1"/>
</dbReference>
<evidence type="ECO:0000259" key="12">
    <source>
        <dbReference type="Pfam" id="PF00593"/>
    </source>
</evidence>
<evidence type="ECO:0000256" key="6">
    <source>
        <dbReference type="ARBA" id="ARBA00023077"/>
    </source>
</evidence>
<keyword evidence="8 14" id="KW-0675">Receptor</keyword>
<accession>A0ABV9P2Y5</accession>
<keyword evidence="7 10" id="KW-0472">Membrane</keyword>
<dbReference type="InterPro" id="IPR036942">
    <property type="entry name" value="Beta-barrel_TonB_sf"/>
</dbReference>
<dbReference type="EMBL" id="JBHSGW010000003">
    <property type="protein sequence ID" value="MFC4739300.1"/>
    <property type="molecule type" value="Genomic_DNA"/>
</dbReference>
<gene>
    <name evidence="14" type="ORF">ACFO3U_04775</name>
</gene>
<evidence type="ECO:0000256" key="3">
    <source>
        <dbReference type="ARBA" id="ARBA00022452"/>
    </source>
</evidence>
<evidence type="ECO:0000256" key="7">
    <source>
        <dbReference type="ARBA" id="ARBA00023136"/>
    </source>
</evidence>
<dbReference type="RefSeq" id="WP_379738598.1">
    <property type="nucleotide sequence ID" value="NZ_JBHSGW010000003.1"/>
</dbReference>
<dbReference type="Gene3D" id="2.40.170.20">
    <property type="entry name" value="TonB-dependent receptor, beta-barrel domain"/>
    <property type="match status" value="1"/>
</dbReference>
<evidence type="ECO:0000256" key="5">
    <source>
        <dbReference type="ARBA" id="ARBA00022729"/>
    </source>
</evidence>
<keyword evidence="5" id="KW-0732">Signal</keyword>
<evidence type="ECO:0000256" key="10">
    <source>
        <dbReference type="PROSITE-ProRule" id="PRU01360"/>
    </source>
</evidence>
<feature type="domain" description="TonB-dependent receptor plug" evidence="13">
    <location>
        <begin position="47"/>
        <end position="151"/>
    </location>
</feature>
<protein>
    <submittedName>
        <fullName evidence="14">TonB-dependent receptor plug domain-containing protein</fullName>
    </submittedName>
</protein>
<dbReference type="Pfam" id="PF00593">
    <property type="entry name" value="TonB_dep_Rec_b-barrel"/>
    <property type="match status" value="1"/>
</dbReference>
<evidence type="ECO:0000313" key="14">
    <source>
        <dbReference type="EMBL" id="MFC4739300.1"/>
    </source>
</evidence>
<name>A0ABV9P2Y5_9FLAO</name>
<evidence type="ECO:0000256" key="2">
    <source>
        <dbReference type="ARBA" id="ARBA00022448"/>
    </source>
</evidence>
<dbReference type="PANTHER" id="PTHR30069">
    <property type="entry name" value="TONB-DEPENDENT OUTER MEMBRANE RECEPTOR"/>
    <property type="match status" value="1"/>
</dbReference>